<gene>
    <name evidence="2" type="ORF">SAMN05216262_11027</name>
</gene>
<keyword evidence="3" id="KW-1185">Reference proteome</keyword>
<keyword evidence="1" id="KW-0812">Transmembrane</keyword>
<dbReference type="InterPro" id="IPR007445">
    <property type="entry name" value="PilO"/>
</dbReference>
<evidence type="ECO:0000256" key="1">
    <source>
        <dbReference type="SAM" id="Phobius"/>
    </source>
</evidence>
<dbReference type="Gene3D" id="1.10.287.540">
    <property type="entry name" value="Helix hairpin bin"/>
    <property type="match status" value="1"/>
</dbReference>
<dbReference type="Proteomes" id="UP000199297">
    <property type="component" value="Unassembled WGS sequence"/>
</dbReference>
<keyword evidence="1" id="KW-1133">Transmembrane helix</keyword>
<evidence type="ECO:0000313" key="3">
    <source>
        <dbReference type="Proteomes" id="UP000199297"/>
    </source>
</evidence>
<dbReference type="AlphaFoldDB" id="A0A1H7PUJ7"/>
<dbReference type="EMBL" id="FOBI01000010">
    <property type="protein sequence ID" value="SEL38717.1"/>
    <property type="molecule type" value="Genomic_DNA"/>
</dbReference>
<dbReference type="PIRSF" id="PIRSF016482">
    <property type="entry name" value="PilO"/>
    <property type="match status" value="1"/>
</dbReference>
<dbReference type="RefSeq" id="WP_085284053.1">
    <property type="nucleotide sequence ID" value="NZ_FOBI01000010.1"/>
</dbReference>
<accession>A0A1H7PUJ7</accession>
<dbReference type="GO" id="GO:0043683">
    <property type="term" value="P:type IV pilus assembly"/>
    <property type="evidence" value="ECO:0007669"/>
    <property type="project" value="InterPro"/>
</dbReference>
<dbReference type="GO" id="GO:0043107">
    <property type="term" value="P:type IV pilus-dependent motility"/>
    <property type="evidence" value="ECO:0007669"/>
    <property type="project" value="InterPro"/>
</dbReference>
<dbReference type="PANTHER" id="PTHR39555">
    <property type="entry name" value="FIMBRIAL ASSEMBLY PROTEIN PILO-LIKE PROTEIN-RELATED"/>
    <property type="match status" value="1"/>
</dbReference>
<dbReference type="STRING" id="641665.GCA_002104455_02427"/>
<dbReference type="OrthoDB" id="9802133at2"/>
<dbReference type="PANTHER" id="PTHR39555:SF1">
    <property type="entry name" value="TYPE IV PILUS INNER MEMBRANE COMPONENT PILO"/>
    <property type="match status" value="1"/>
</dbReference>
<organism evidence="2 3">
    <name type="scientific">Colwellia chukchiensis</name>
    <dbReference type="NCBI Taxonomy" id="641665"/>
    <lineage>
        <taxon>Bacteria</taxon>
        <taxon>Pseudomonadati</taxon>
        <taxon>Pseudomonadota</taxon>
        <taxon>Gammaproteobacteria</taxon>
        <taxon>Alteromonadales</taxon>
        <taxon>Colwelliaceae</taxon>
        <taxon>Colwellia</taxon>
    </lineage>
</organism>
<dbReference type="Gene3D" id="3.30.70.60">
    <property type="match status" value="1"/>
</dbReference>
<dbReference type="InterPro" id="IPR014717">
    <property type="entry name" value="Transl_elong_EF1B/ribsomal_bS6"/>
</dbReference>
<sequence>MNVNLSEFTEQFNGLELDNIGQWPKAAKVVLAIFLMVLVLGLGYALTISDQIKQLERVAAEEVTLKQQYQAKYHIAANLELFEQQMIEAEAMFAEQLKSLPESHETPGLLDDITFVGTTTGLDFVKLNWQPEIEQEIYIELPIDIEVLGTYHEFGEFVSRIAGLPRIVTLHNFDIRLEQEGTRDLKLKLQAKTYRYREGEEK</sequence>
<protein>
    <submittedName>
        <fullName evidence="2">Type IV pilus assembly protein PilO</fullName>
    </submittedName>
</protein>
<feature type="transmembrane region" description="Helical" evidence="1">
    <location>
        <begin position="26"/>
        <end position="47"/>
    </location>
</feature>
<reference evidence="3" key="1">
    <citation type="submission" date="2016-10" db="EMBL/GenBank/DDBJ databases">
        <authorList>
            <person name="Varghese N."/>
            <person name="Submissions S."/>
        </authorList>
    </citation>
    <scope>NUCLEOTIDE SEQUENCE [LARGE SCALE GENOMIC DNA]</scope>
    <source>
        <strain evidence="3">CGMCC 1.9127</strain>
    </source>
</reference>
<dbReference type="Pfam" id="PF04350">
    <property type="entry name" value="PilO"/>
    <property type="match status" value="1"/>
</dbReference>
<proteinExistence type="predicted"/>
<name>A0A1H7PUJ7_9GAMM</name>
<keyword evidence="1" id="KW-0472">Membrane</keyword>
<evidence type="ECO:0000313" key="2">
    <source>
        <dbReference type="EMBL" id="SEL38717.1"/>
    </source>
</evidence>